<evidence type="ECO:0000313" key="2">
    <source>
        <dbReference type="Proteomes" id="UP000039021"/>
    </source>
</evidence>
<sequence>MKRQEQYRLEPHESAVRSGLDLAGFNKLADELEDEALLDATRRAR</sequence>
<gene>
    <name evidence="1" type="ORF">ERS007739_03847</name>
</gene>
<dbReference type="AlphaFoldDB" id="A0A916LED6"/>
<comment type="caution">
    <text evidence="1">The sequence shown here is derived from an EMBL/GenBank/DDBJ whole genome shotgun (WGS) entry which is preliminary data.</text>
</comment>
<proteinExistence type="predicted"/>
<reference evidence="2" key="1">
    <citation type="submission" date="2015-03" db="EMBL/GenBank/DDBJ databases">
        <authorList>
            <consortium name="Pathogen Informatics"/>
        </authorList>
    </citation>
    <scope>NUCLEOTIDE SEQUENCE [LARGE SCALE GENOMIC DNA]</scope>
    <source>
        <strain evidence="2">N09902308</strain>
    </source>
</reference>
<name>A0A916LED6_MYCTX</name>
<accession>A0A916LED6</accession>
<organism evidence="1 2">
    <name type="scientific">Mycobacterium tuberculosis</name>
    <dbReference type="NCBI Taxonomy" id="1773"/>
    <lineage>
        <taxon>Bacteria</taxon>
        <taxon>Bacillati</taxon>
        <taxon>Actinomycetota</taxon>
        <taxon>Actinomycetes</taxon>
        <taxon>Mycobacteriales</taxon>
        <taxon>Mycobacteriaceae</taxon>
        <taxon>Mycobacterium</taxon>
        <taxon>Mycobacterium tuberculosis complex</taxon>
    </lineage>
</organism>
<protein>
    <submittedName>
        <fullName evidence="1">Antitoxin</fullName>
    </submittedName>
</protein>
<evidence type="ECO:0000313" key="1">
    <source>
        <dbReference type="EMBL" id="COZ51938.1"/>
    </source>
</evidence>
<dbReference type="EMBL" id="CSBK01002128">
    <property type="protein sequence ID" value="COZ51938.1"/>
    <property type="molecule type" value="Genomic_DNA"/>
</dbReference>
<dbReference type="Proteomes" id="UP000039021">
    <property type="component" value="Unassembled WGS sequence"/>
</dbReference>